<comment type="catalytic activity">
    <reaction evidence="1 8">
        <text>Random hydrolysis of (1-&gt;6)-alpha-D-mannosidic linkages in unbranched (1-&gt;6)-mannans.</text>
        <dbReference type="EC" id="3.2.1.101"/>
    </reaction>
</comment>
<organism evidence="11 12">
    <name type="scientific">Apiospora kogelbergensis</name>
    <dbReference type="NCBI Taxonomy" id="1337665"/>
    <lineage>
        <taxon>Eukaryota</taxon>
        <taxon>Fungi</taxon>
        <taxon>Dikarya</taxon>
        <taxon>Ascomycota</taxon>
        <taxon>Pezizomycotina</taxon>
        <taxon>Sordariomycetes</taxon>
        <taxon>Xylariomycetidae</taxon>
        <taxon>Amphisphaeriales</taxon>
        <taxon>Apiosporaceae</taxon>
        <taxon>Apiospora</taxon>
    </lineage>
</organism>
<evidence type="ECO:0000313" key="12">
    <source>
        <dbReference type="Proteomes" id="UP001392437"/>
    </source>
</evidence>
<dbReference type="PIRSF" id="PIRSF016302">
    <property type="entry name" value="Man_a_manosd"/>
    <property type="match status" value="1"/>
</dbReference>
<sequence length="456" mass="47753">MVRPSNSLLGRVLLSAPAVWAALDLDINNDDSIKKAAALVAEDLMGYYNGEKPGEIPGLLPGPPPNSGDYYWWTGGLLWNTLIDYRNVTGDAKYTDSIVKGMAWQTGQKQDFMPANYSLDMTNSDQAVWANAALAAAMSGLPKPSSPDAADWLQLARNVVTEQSLRAVNSNGTCSGALRWAVLPMNAGYNYLDTNSNAGHFALAAALAHETKNDTLAKQAASGYELMTKIGLIDDKFNVFDGIRDDCKAVNQQQFSQNAGLLLTGSAYMLQQTNGDETWKKRVDGLVARTLEVFFPNGVAKEVACEGSTVDCVTDMKLFKGMLHRGLGVTMQLAPHAKDKILPVLKTSAAAAARTCANGKDQRLCSVYWASNSNQKDGATLGAAAQLDVLNALNSVLMASVQSGGSSSGAAGGSGGNGDAGAAGAKKDGPGSMGTATSVSTAAVFGGLFLGVMALF</sequence>
<evidence type="ECO:0000313" key="11">
    <source>
        <dbReference type="EMBL" id="KAK8130779.1"/>
    </source>
</evidence>
<dbReference type="PANTHER" id="PTHR12145:SF36">
    <property type="entry name" value="MANNAN ENDO-1,6-ALPHA-MANNOSIDASE DCW1"/>
    <property type="match status" value="1"/>
</dbReference>
<feature type="compositionally biased region" description="Gly residues" evidence="9">
    <location>
        <begin position="408"/>
        <end position="421"/>
    </location>
</feature>
<dbReference type="PANTHER" id="PTHR12145">
    <property type="entry name" value="MANNAN ENDO-1,6-ALPHA-MANNOSIDASE DCW1"/>
    <property type="match status" value="1"/>
</dbReference>
<comment type="caution">
    <text evidence="11">The sequence shown here is derived from an EMBL/GenBank/DDBJ whole genome shotgun (WGS) entry which is preliminary data.</text>
</comment>
<feature type="chain" id="PRO_5043407469" description="Mannan endo-1,6-alpha-mannosidase" evidence="10">
    <location>
        <begin position="22"/>
        <end position="456"/>
    </location>
</feature>
<dbReference type="Proteomes" id="UP001392437">
    <property type="component" value="Unassembled WGS sequence"/>
</dbReference>
<dbReference type="GO" id="GO:0008496">
    <property type="term" value="F:mannan endo-1,6-alpha-mannosidase activity"/>
    <property type="evidence" value="ECO:0007669"/>
    <property type="project" value="UniProtKB-UniRule"/>
</dbReference>
<dbReference type="GO" id="GO:0009272">
    <property type="term" value="P:fungal-type cell wall biogenesis"/>
    <property type="evidence" value="ECO:0007669"/>
    <property type="project" value="TreeGrafter"/>
</dbReference>
<keyword evidence="4 10" id="KW-0732">Signal</keyword>
<dbReference type="SUPFAM" id="SSF48208">
    <property type="entry name" value="Six-hairpin glycosidases"/>
    <property type="match status" value="1"/>
</dbReference>
<dbReference type="AlphaFoldDB" id="A0AAW0RA57"/>
<keyword evidence="6" id="KW-0325">Glycoprotein</keyword>
<feature type="signal peptide" evidence="10">
    <location>
        <begin position="1"/>
        <end position="21"/>
    </location>
</feature>
<keyword evidence="12" id="KW-1185">Reference proteome</keyword>
<accession>A0AAW0RA57</accession>
<dbReference type="EMBL" id="JAQQWP010000002">
    <property type="protein sequence ID" value="KAK8130779.1"/>
    <property type="molecule type" value="Genomic_DNA"/>
</dbReference>
<evidence type="ECO:0000256" key="9">
    <source>
        <dbReference type="SAM" id="MobiDB-lite"/>
    </source>
</evidence>
<evidence type="ECO:0000256" key="1">
    <source>
        <dbReference type="ARBA" id="ARBA00001452"/>
    </source>
</evidence>
<keyword evidence="5 8" id="KW-0378">Hydrolase</keyword>
<evidence type="ECO:0000256" key="7">
    <source>
        <dbReference type="ARBA" id="ARBA00023295"/>
    </source>
</evidence>
<evidence type="ECO:0000256" key="4">
    <source>
        <dbReference type="ARBA" id="ARBA00022729"/>
    </source>
</evidence>
<dbReference type="Gene3D" id="1.50.10.20">
    <property type="match status" value="1"/>
</dbReference>
<keyword evidence="7 8" id="KW-0326">Glycosidase</keyword>
<evidence type="ECO:0000256" key="8">
    <source>
        <dbReference type="PIRNR" id="PIRNR016302"/>
    </source>
</evidence>
<evidence type="ECO:0000256" key="6">
    <source>
        <dbReference type="ARBA" id="ARBA00023180"/>
    </source>
</evidence>
<gene>
    <name evidence="11" type="ORF">PG999_003159</name>
</gene>
<comment type="similarity">
    <text evidence="2 8">Belongs to the glycosyl hydrolase 76 family.</text>
</comment>
<dbReference type="EC" id="3.2.1.101" evidence="3 8"/>
<evidence type="ECO:0000256" key="5">
    <source>
        <dbReference type="ARBA" id="ARBA00022801"/>
    </source>
</evidence>
<dbReference type="GO" id="GO:0016052">
    <property type="term" value="P:carbohydrate catabolic process"/>
    <property type="evidence" value="ECO:0007669"/>
    <property type="project" value="InterPro"/>
</dbReference>
<dbReference type="InterPro" id="IPR008928">
    <property type="entry name" value="6-hairpin_glycosidase_sf"/>
</dbReference>
<feature type="region of interest" description="Disordered" evidence="9">
    <location>
        <begin position="408"/>
        <end position="432"/>
    </location>
</feature>
<proteinExistence type="inferred from homology"/>
<protein>
    <recommendedName>
        <fullName evidence="3 8">Mannan endo-1,6-alpha-mannosidase</fullName>
        <ecNumber evidence="3 8">3.2.1.101</ecNumber>
    </recommendedName>
</protein>
<reference evidence="11 12" key="1">
    <citation type="submission" date="2023-01" db="EMBL/GenBank/DDBJ databases">
        <title>Analysis of 21 Apiospora genomes using comparative genomics revels a genus with tremendous synthesis potential of carbohydrate active enzymes and secondary metabolites.</title>
        <authorList>
            <person name="Sorensen T."/>
        </authorList>
    </citation>
    <scope>NUCLEOTIDE SEQUENCE [LARGE SCALE GENOMIC DNA]</scope>
    <source>
        <strain evidence="11 12">CBS 117206</strain>
    </source>
</reference>
<dbReference type="Pfam" id="PF03663">
    <property type="entry name" value="Glyco_hydro_76"/>
    <property type="match status" value="1"/>
</dbReference>
<evidence type="ECO:0000256" key="3">
    <source>
        <dbReference type="ARBA" id="ARBA00012350"/>
    </source>
</evidence>
<dbReference type="InterPro" id="IPR005198">
    <property type="entry name" value="Glyco_hydro_76"/>
</dbReference>
<dbReference type="InterPro" id="IPR014480">
    <property type="entry name" value="Mannan-1_6-alpha_mannosidase"/>
</dbReference>
<evidence type="ECO:0000256" key="10">
    <source>
        <dbReference type="SAM" id="SignalP"/>
    </source>
</evidence>
<name>A0AAW0RA57_9PEZI</name>
<evidence type="ECO:0000256" key="2">
    <source>
        <dbReference type="ARBA" id="ARBA00009699"/>
    </source>
</evidence>